<sequence>MAAPSEFAQPLLSFLYPGCVRHAGVIVLQSAVDRIALMRGEAEILLARDAGVRGVLQRRSG</sequence>
<evidence type="ECO:0000313" key="2">
    <source>
        <dbReference type="Proteomes" id="UP001230253"/>
    </source>
</evidence>
<evidence type="ECO:0000313" key="1">
    <source>
        <dbReference type="EMBL" id="MDQ0325883.1"/>
    </source>
</evidence>
<reference evidence="1 2" key="1">
    <citation type="submission" date="2023-07" db="EMBL/GenBank/DDBJ databases">
        <title>Genomic Encyclopedia of Type Strains, Phase IV (KMG-IV): sequencing the most valuable type-strain genomes for metagenomic binning, comparative biology and taxonomic classification.</title>
        <authorList>
            <person name="Goeker M."/>
        </authorList>
    </citation>
    <scope>NUCLEOTIDE SEQUENCE [LARGE SCALE GENOMIC DNA]</scope>
    <source>
        <strain evidence="1 2">DSM 11549</strain>
    </source>
</reference>
<accession>A0ABU0C6R5</accession>
<dbReference type="Proteomes" id="UP001230253">
    <property type="component" value="Unassembled WGS sequence"/>
</dbReference>
<protein>
    <submittedName>
        <fullName evidence="1">Uncharacterized protein</fullName>
    </submittedName>
</protein>
<gene>
    <name evidence="1" type="ORF">J2R99_001732</name>
</gene>
<proteinExistence type="predicted"/>
<dbReference type="EMBL" id="JAUSUK010000001">
    <property type="protein sequence ID" value="MDQ0325883.1"/>
    <property type="molecule type" value="Genomic_DNA"/>
</dbReference>
<dbReference type="RefSeq" id="WP_307154037.1">
    <property type="nucleotide sequence ID" value="NZ_JAUSUK010000001.1"/>
</dbReference>
<organism evidence="1 2">
    <name type="scientific">Rhodopseudomonas julia</name>
    <dbReference type="NCBI Taxonomy" id="200617"/>
    <lineage>
        <taxon>Bacteria</taxon>
        <taxon>Pseudomonadati</taxon>
        <taxon>Pseudomonadota</taxon>
        <taxon>Alphaproteobacteria</taxon>
        <taxon>Hyphomicrobiales</taxon>
        <taxon>Nitrobacteraceae</taxon>
        <taxon>Rhodopseudomonas</taxon>
    </lineage>
</organism>
<keyword evidence="2" id="KW-1185">Reference proteome</keyword>
<name>A0ABU0C6R5_9BRAD</name>
<comment type="caution">
    <text evidence="1">The sequence shown here is derived from an EMBL/GenBank/DDBJ whole genome shotgun (WGS) entry which is preliminary data.</text>
</comment>